<feature type="compositionally biased region" description="Basic and acidic residues" evidence="1">
    <location>
        <begin position="172"/>
        <end position="196"/>
    </location>
</feature>
<dbReference type="InterPro" id="IPR053832">
    <property type="entry name" value="DUF6924"/>
</dbReference>
<dbReference type="AlphaFoldDB" id="A0AAD7AJ04"/>
<evidence type="ECO:0000259" key="2">
    <source>
        <dbReference type="Pfam" id="PF21962"/>
    </source>
</evidence>
<organism evidence="3 4">
    <name type="scientific">Mycena albidolilacea</name>
    <dbReference type="NCBI Taxonomy" id="1033008"/>
    <lineage>
        <taxon>Eukaryota</taxon>
        <taxon>Fungi</taxon>
        <taxon>Dikarya</taxon>
        <taxon>Basidiomycota</taxon>
        <taxon>Agaricomycotina</taxon>
        <taxon>Agaricomycetes</taxon>
        <taxon>Agaricomycetidae</taxon>
        <taxon>Agaricales</taxon>
        <taxon>Marasmiineae</taxon>
        <taxon>Mycenaceae</taxon>
        <taxon>Mycena</taxon>
    </lineage>
</organism>
<dbReference type="Proteomes" id="UP001218218">
    <property type="component" value="Unassembled WGS sequence"/>
</dbReference>
<name>A0AAD7AJ04_9AGAR</name>
<keyword evidence="4" id="KW-1185">Reference proteome</keyword>
<feature type="domain" description="DUF6924" evidence="2">
    <location>
        <begin position="31"/>
        <end position="168"/>
    </location>
</feature>
<protein>
    <recommendedName>
        <fullName evidence="2">DUF6924 domain-containing protein</fullName>
    </recommendedName>
</protein>
<accession>A0AAD7AJ04</accession>
<evidence type="ECO:0000313" key="4">
    <source>
        <dbReference type="Proteomes" id="UP001218218"/>
    </source>
</evidence>
<proteinExistence type="predicted"/>
<sequence>MTTKFAVFVTAKPQPKALNRALLLIQDFEFTEYPDESQWVLLTSKHLPSTDPGPTFLPVLDISGSNNFASMSFTEINSFIRANEEALRAIDVSAGDWLIIDQKGLETSTCLVCEQVYDPGEFGDGDGAELTSEFRACRIPYEEAHGMIVNLDIANMGFEDFVDEEAGEQEDGAWKWRSFDPDTNDKEGETEADIKRGNVLRKLRDDGFAD</sequence>
<evidence type="ECO:0000313" key="3">
    <source>
        <dbReference type="EMBL" id="KAJ7359888.1"/>
    </source>
</evidence>
<dbReference type="EMBL" id="JARIHO010000006">
    <property type="protein sequence ID" value="KAJ7359888.1"/>
    <property type="molecule type" value="Genomic_DNA"/>
</dbReference>
<reference evidence="3" key="1">
    <citation type="submission" date="2023-03" db="EMBL/GenBank/DDBJ databases">
        <title>Massive genome expansion in bonnet fungi (Mycena s.s.) driven by repeated elements and novel gene families across ecological guilds.</title>
        <authorList>
            <consortium name="Lawrence Berkeley National Laboratory"/>
            <person name="Harder C.B."/>
            <person name="Miyauchi S."/>
            <person name="Viragh M."/>
            <person name="Kuo A."/>
            <person name="Thoen E."/>
            <person name="Andreopoulos B."/>
            <person name="Lu D."/>
            <person name="Skrede I."/>
            <person name="Drula E."/>
            <person name="Henrissat B."/>
            <person name="Morin E."/>
            <person name="Kohler A."/>
            <person name="Barry K."/>
            <person name="LaButti K."/>
            <person name="Morin E."/>
            <person name="Salamov A."/>
            <person name="Lipzen A."/>
            <person name="Mereny Z."/>
            <person name="Hegedus B."/>
            <person name="Baldrian P."/>
            <person name="Stursova M."/>
            <person name="Weitz H."/>
            <person name="Taylor A."/>
            <person name="Grigoriev I.V."/>
            <person name="Nagy L.G."/>
            <person name="Martin F."/>
            <person name="Kauserud H."/>
        </authorList>
    </citation>
    <scope>NUCLEOTIDE SEQUENCE</scope>
    <source>
        <strain evidence="3">CBHHK002</strain>
    </source>
</reference>
<dbReference type="Pfam" id="PF21962">
    <property type="entry name" value="DUF6924"/>
    <property type="match status" value="1"/>
</dbReference>
<feature type="region of interest" description="Disordered" evidence="1">
    <location>
        <begin position="167"/>
        <end position="196"/>
    </location>
</feature>
<gene>
    <name evidence="3" type="ORF">DFH08DRAFT_1075215</name>
</gene>
<comment type="caution">
    <text evidence="3">The sequence shown here is derived from an EMBL/GenBank/DDBJ whole genome shotgun (WGS) entry which is preliminary data.</text>
</comment>
<evidence type="ECO:0000256" key="1">
    <source>
        <dbReference type="SAM" id="MobiDB-lite"/>
    </source>
</evidence>